<accession>A0A937XGF1</accession>
<name>A0A937XGF1_UNCW3</name>
<dbReference type="EMBL" id="VGIR01000007">
    <property type="protein sequence ID" value="MBM3330625.1"/>
    <property type="molecule type" value="Genomic_DNA"/>
</dbReference>
<dbReference type="PANTHER" id="PTHR32329:SF2">
    <property type="entry name" value="BIFUNCTIONAL PROTEIN [INCLUDES 2-HYDROXYACYL-COA DEHYDRATASE (N-TER) AND ITS ACTIVATOR DOMAIN (C_TERM)"/>
    <property type="match status" value="1"/>
</dbReference>
<evidence type="ECO:0000313" key="1">
    <source>
        <dbReference type="EMBL" id="MBM3330625.1"/>
    </source>
</evidence>
<reference evidence="1" key="1">
    <citation type="submission" date="2019-03" db="EMBL/GenBank/DDBJ databases">
        <title>Lake Tanganyika Metagenome-Assembled Genomes (MAGs).</title>
        <authorList>
            <person name="Tran P."/>
        </authorList>
    </citation>
    <scope>NUCLEOTIDE SEQUENCE</scope>
    <source>
        <strain evidence="1">K_DeepCast_150m_m2_040</strain>
    </source>
</reference>
<sequence length="361" mass="40420">MRVAFPYMGTAPIALQGLLQVLGADVVLPPKPTRETVELGARLAPEMMCIPFKLTLGNMVRSLEAGADVLAYVTGSWSCRFGYYGRLQAQILRDEGYRFRLLELRHDRIPDIVREICALNGGRLSSAVVNSLRAFRVGWLKSTAVDEVESRFRQVMPDAKEPGKCRELQDRMLEEVRAARNTEEMVRVRTSAGCRFAALGRNGRTRVPRVKLVGESFCVVEPFINFDVISRMGEMGVQVEPFLTSHRWLGFHGFRIGKGEVQQMRVLSEPYWRYCVGGEDQNSVGQLLLAAQQGYDGVIHVHPFGCMPGTVVQPTMTKAARDVGIAYLPLSLDEHSSETGILTRLEAFASLLEKRHRRHAV</sequence>
<protein>
    <recommendedName>
        <fullName evidence="3">DUF2229 domain-containing protein</fullName>
    </recommendedName>
</protein>
<gene>
    <name evidence="1" type="ORF">FJY68_02085</name>
</gene>
<dbReference type="PANTHER" id="PTHR32329">
    <property type="entry name" value="BIFUNCTIONAL PROTEIN [INCLUDES 2-HYDROXYACYL-COA DEHYDRATASE (N-TER) AND ITS ACTIVATOR DOMAIN (C_TERM)-RELATED"/>
    <property type="match status" value="1"/>
</dbReference>
<dbReference type="Proteomes" id="UP000779900">
    <property type="component" value="Unassembled WGS sequence"/>
</dbReference>
<organism evidence="1 2">
    <name type="scientific">candidate division WOR-3 bacterium</name>
    <dbReference type="NCBI Taxonomy" id="2052148"/>
    <lineage>
        <taxon>Bacteria</taxon>
        <taxon>Bacteria division WOR-3</taxon>
    </lineage>
</organism>
<evidence type="ECO:0000313" key="2">
    <source>
        <dbReference type="Proteomes" id="UP000779900"/>
    </source>
</evidence>
<comment type="caution">
    <text evidence="1">The sequence shown here is derived from an EMBL/GenBank/DDBJ whole genome shotgun (WGS) entry which is preliminary data.</text>
</comment>
<evidence type="ECO:0008006" key="3">
    <source>
        <dbReference type="Google" id="ProtNLM"/>
    </source>
</evidence>
<dbReference type="Gene3D" id="3.40.50.11900">
    <property type="match status" value="1"/>
</dbReference>
<dbReference type="InterPro" id="IPR051805">
    <property type="entry name" value="Dehydratase_Activator_Redct"/>
</dbReference>
<proteinExistence type="predicted"/>
<dbReference type="AlphaFoldDB" id="A0A937XGF1"/>